<protein>
    <submittedName>
        <fullName evidence="2">Nucleotidyl transferase</fullName>
    </submittedName>
</protein>
<dbReference type="STRING" id="797114.C475_01157"/>
<dbReference type="InterPro" id="IPR029044">
    <property type="entry name" value="Nucleotide-diphossugar_trans"/>
</dbReference>
<dbReference type="Pfam" id="PF00483">
    <property type="entry name" value="NTP_transferase"/>
    <property type="match status" value="1"/>
</dbReference>
<gene>
    <name evidence="2" type="ORF">C475_01157</name>
</gene>
<accession>M0D4B7</accession>
<dbReference type="PANTHER" id="PTHR42883">
    <property type="entry name" value="GLUCOSE-1-PHOSPHATE THYMIDYLTRANSFERASE"/>
    <property type="match status" value="1"/>
</dbReference>
<dbReference type="Proteomes" id="UP000011626">
    <property type="component" value="Unassembled WGS sequence"/>
</dbReference>
<dbReference type="InterPro" id="IPR005835">
    <property type="entry name" value="NTP_transferase_dom"/>
</dbReference>
<dbReference type="Gene3D" id="3.90.550.10">
    <property type="entry name" value="Spore Coat Polysaccharide Biosynthesis Protein SpsA, Chain A"/>
    <property type="match status" value="1"/>
</dbReference>
<organism evidence="2 3">
    <name type="scientific">Halosimplex carlsbadense 2-9-1</name>
    <dbReference type="NCBI Taxonomy" id="797114"/>
    <lineage>
        <taxon>Archaea</taxon>
        <taxon>Methanobacteriati</taxon>
        <taxon>Methanobacteriota</taxon>
        <taxon>Stenosarchaea group</taxon>
        <taxon>Halobacteria</taxon>
        <taxon>Halobacteriales</taxon>
        <taxon>Haloarculaceae</taxon>
        <taxon>Halosimplex</taxon>
    </lineage>
</organism>
<reference evidence="2 3" key="1">
    <citation type="journal article" date="2014" name="PLoS Genet.">
        <title>Phylogenetically driven sequencing of extremely halophilic archaea reveals strategies for static and dynamic osmo-response.</title>
        <authorList>
            <person name="Becker E.A."/>
            <person name="Seitzer P.M."/>
            <person name="Tritt A."/>
            <person name="Larsen D."/>
            <person name="Krusor M."/>
            <person name="Yao A.I."/>
            <person name="Wu D."/>
            <person name="Madern D."/>
            <person name="Eisen J.A."/>
            <person name="Darling A.E."/>
            <person name="Facciotti M.T."/>
        </authorList>
    </citation>
    <scope>NUCLEOTIDE SEQUENCE [LARGE SCALE GENOMIC DNA]</scope>
    <source>
        <strain evidence="2 3">2-9-1</strain>
    </source>
</reference>
<dbReference type="AlphaFoldDB" id="M0D4B7"/>
<keyword evidence="3" id="KW-1185">Reference proteome</keyword>
<dbReference type="EMBL" id="AOIU01000004">
    <property type="protein sequence ID" value="ELZ30300.1"/>
    <property type="molecule type" value="Genomic_DNA"/>
</dbReference>
<dbReference type="PANTHER" id="PTHR42883:SF2">
    <property type="entry name" value="THYMIDYLYLTRANSFERASE"/>
    <property type="match status" value="1"/>
</dbReference>
<dbReference type="PATRIC" id="fig|797114.5.peg.230"/>
<dbReference type="GO" id="GO:0016740">
    <property type="term" value="F:transferase activity"/>
    <property type="evidence" value="ECO:0007669"/>
    <property type="project" value="UniProtKB-KW"/>
</dbReference>
<sequence length="296" mass="32215">MFLPIGETTVIDSIFGELEADDRIDDVYVSTNEEFADDFRRHLSDSPFSKPTVSVEAAGAENEKFGVVGALGELVEREGLDDDTLVIAGDNLFSFSLSEFVDAFDDYGATTVAAYDVGTLDRATQYGVIDTEGDRVVEFREKPSDPPSTLVSIACYAFPAETVGQFETYLSGDNNPDEPGWFIEWLIDREPVFAFPFEGAWFDIGTPDGYLDAFSWHLDGATIVHPEATVRNSDLGANVHVMRGATVVDSALEHTVVFPDVKLTDSELHSSIVDTRAELTGVTLSDAQVGANTSLE</sequence>
<dbReference type="SUPFAM" id="SSF53448">
    <property type="entry name" value="Nucleotide-diphospho-sugar transferases"/>
    <property type="match status" value="1"/>
</dbReference>
<evidence type="ECO:0000259" key="1">
    <source>
        <dbReference type="Pfam" id="PF00483"/>
    </source>
</evidence>
<evidence type="ECO:0000313" key="2">
    <source>
        <dbReference type="EMBL" id="ELZ30300.1"/>
    </source>
</evidence>
<keyword evidence="2" id="KW-0808">Transferase</keyword>
<proteinExistence type="predicted"/>
<evidence type="ECO:0000313" key="3">
    <source>
        <dbReference type="Proteomes" id="UP000011626"/>
    </source>
</evidence>
<dbReference type="eggNOG" id="arCOG00666">
    <property type="taxonomic scope" value="Archaea"/>
</dbReference>
<name>M0D4B7_9EURY</name>
<comment type="caution">
    <text evidence="2">The sequence shown here is derived from an EMBL/GenBank/DDBJ whole genome shotgun (WGS) entry which is preliminary data.</text>
</comment>
<feature type="domain" description="Nucleotidyl transferase" evidence="1">
    <location>
        <begin position="3"/>
        <end position="215"/>
    </location>
</feature>